<dbReference type="GO" id="GO:0005634">
    <property type="term" value="C:nucleus"/>
    <property type="evidence" value="ECO:0007669"/>
    <property type="project" value="TreeGrafter"/>
</dbReference>
<feature type="region of interest" description="Disordered" evidence="2">
    <location>
        <begin position="292"/>
        <end position="358"/>
    </location>
</feature>
<feature type="region of interest" description="Disordered" evidence="2">
    <location>
        <begin position="1"/>
        <end position="48"/>
    </location>
</feature>
<sequence length="389" mass="44652">MADNQENGYDEASDFKRKNNNKPTPDQDEDMDAESQQQSQKAQEYIKGMMAERQALDRKYPIADRLLEVEIESVQKSGKPPARRYIDIYREKHIKVGVKILVPVKEHPRFNFVGKLLGPKGNTLKRLQEDTMCKMAILGRGSMKDRKKEEELRASMDTKYAHLSDDLHVEVSANGPPAEVHARIAYAMAELRKYLIPDSNDFIRQEQMRELMEDQDSDVSVPPKKVYKPKPMDAPTPPPPPQIAMSRPLPAQKKVLSILDKARAAMEDTHGPSFPTFRPMAQRYEDPAYEHGYEPTYAYHPPGPPQPRPKYAPPQEAPEYEQEYRREYYREPAPYAGPKPTAVAPGGRPWKPSYAPQPPSRVVHLEEAAMMKREPVPRYRHAPYTRPQK</sequence>
<dbReference type="InterPro" id="IPR004087">
    <property type="entry name" value="KH_dom"/>
</dbReference>
<feature type="region of interest" description="Disordered" evidence="2">
    <location>
        <begin position="212"/>
        <end position="247"/>
    </location>
</feature>
<dbReference type="Pfam" id="PF22675">
    <property type="entry name" value="KH-I_KHDC4-BBP"/>
    <property type="match status" value="1"/>
</dbReference>
<feature type="compositionally biased region" description="Low complexity" evidence="2">
    <location>
        <begin position="34"/>
        <end position="43"/>
    </location>
</feature>
<name>A0A1Q3G0T6_CULTA</name>
<dbReference type="Gene3D" id="3.30.1370.10">
    <property type="entry name" value="K Homology domain, type 1"/>
    <property type="match status" value="1"/>
</dbReference>
<evidence type="ECO:0000313" key="4">
    <source>
        <dbReference type="EMBL" id="JAV33402.1"/>
    </source>
</evidence>
<reference evidence="4" key="1">
    <citation type="submission" date="2017-01" db="EMBL/GenBank/DDBJ databases">
        <title>A deep insight into the sialotranscriptome of adult male and female Cluex tarsalis mosquitoes.</title>
        <authorList>
            <person name="Ribeiro J.M."/>
            <person name="Moreira F."/>
            <person name="Bernard K.A."/>
            <person name="Calvo E."/>
        </authorList>
    </citation>
    <scope>NUCLEOTIDE SEQUENCE</scope>
    <source>
        <strain evidence="4">Kern County</strain>
        <tissue evidence="4">Salivary glands</tissue>
    </source>
</reference>
<proteinExistence type="predicted"/>
<dbReference type="InterPro" id="IPR045071">
    <property type="entry name" value="BBP-like"/>
</dbReference>
<dbReference type="GO" id="GO:0000381">
    <property type="term" value="P:regulation of alternative mRNA splicing, via spliceosome"/>
    <property type="evidence" value="ECO:0007669"/>
    <property type="project" value="TreeGrafter"/>
</dbReference>
<dbReference type="PANTHER" id="PTHR11208">
    <property type="entry name" value="RNA-BINDING PROTEIN RELATED"/>
    <property type="match status" value="1"/>
</dbReference>
<feature type="domain" description="K Homology" evidence="3">
    <location>
        <begin position="94"/>
        <end position="192"/>
    </location>
</feature>
<evidence type="ECO:0000259" key="3">
    <source>
        <dbReference type="SMART" id="SM00322"/>
    </source>
</evidence>
<accession>A0A1Q3G0T6</accession>
<protein>
    <submittedName>
        <fullName evidence="4">Putative rna-binding protein sam68</fullName>
    </submittedName>
</protein>
<dbReference type="InterPro" id="IPR055256">
    <property type="entry name" value="KH_1_KHDC4/BBP-like"/>
</dbReference>
<dbReference type="EMBL" id="GFDL01001643">
    <property type="protein sequence ID" value="JAV33402.1"/>
    <property type="molecule type" value="Transcribed_RNA"/>
</dbReference>
<dbReference type="GO" id="GO:0003729">
    <property type="term" value="F:mRNA binding"/>
    <property type="evidence" value="ECO:0007669"/>
    <property type="project" value="TreeGrafter"/>
</dbReference>
<dbReference type="SUPFAM" id="SSF54791">
    <property type="entry name" value="Eukaryotic type KH-domain (KH-domain type I)"/>
    <property type="match status" value="1"/>
</dbReference>
<dbReference type="PANTHER" id="PTHR11208:SF42">
    <property type="entry name" value="QUAKING RELATED 54B, ISOFORM E"/>
    <property type="match status" value="1"/>
</dbReference>
<organism evidence="4">
    <name type="scientific">Culex tarsalis</name>
    <name type="common">Encephalitis mosquito</name>
    <dbReference type="NCBI Taxonomy" id="7177"/>
    <lineage>
        <taxon>Eukaryota</taxon>
        <taxon>Metazoa</taxon>
        <taxon>Ecdysozoa</taxon>
        <taxon>Arthropoda</taxon>
        <taxon>Hexapoda</taxon>
        <taxon>Insecta</taxon>
        <taxon>Pterygota</taxon>
        <taxon>Neoptera</taxon>
        <taxon>Endopterygota</taxon>
        <taxon>Diptera</taxon>
        <taxon>Nematocera</taxon>
        <taxon>Culicoidea</taxon>
        <taxon>Culicidae</taxon>
        <taxon>Culicinae</taxon>
        <taxon>Culicini</taxon>
        <taxon>Culex</taxon>
        <taxon>Culex</taxon>
    </lineage>
</organism>
<keyword evidence="1" id="KW-0694">RNA-binding</keyword>
<evidence type="ECO:0000256" key="1">
    <source>
        <dbReference type="ARBA" id="ARBA00022884"/>
    </source>
</evidence>
<dbReference type="SMART" id="SM00322">
    <property type="entry name" value="KH"/>
    <property type="match status" value="1"/>
</dbReference>
<dbReference type="InterPro" id="IPR036612">
    <property type="entry name" value="KH_dom_type_1_sf"/>
</dbReference>
<dbReference type="FunFam" id="3.30.1370.10:FF:000052">
    <property type="entry name" value="Kep1, isoform A"/>
    <property type="match status" value="1"/>
</dbReference>
<dbReference type="CDD" id="cd22384">
    <property type="entry name" value="KH-I_KHDRBS"/>
    <property type="match status" value="1"/>
</dbReference>
<evidence type="ECO:0000256" key="2">
    <source>
        <dbReference type="SAM" id="MobiDB-lite"/>
    </source>
</evidence>
<feature type="compositionally biased region" description="Pro residues" evidence="2">
    <location>
        <begin position="232"/>
        <end position="242"/>
    </location>
</feature>
<feature type="compositionally biased region" description="Pro residues" evidence="2">
    <location>
        <begin position="301"/>
        <end position="316"/>
    </location>
</feature>
<dbReference type="AlphaFoldDB" id="A0A1Q3G0T6"/>